<evidence type="ECO:0000313" key="7">
    <source>
        <dbReference type="Proteomes" id="UP000235916"/>
    </source>
</evidence>
<dbReference type="SUPFAM" id="SSF48208">
    <property type="entry name" value="Six-hairpin glycosidases"/>
    <property type="match status" value="1"/>
</dbReference>
<evidence type="ECO:0000259" key="4">
    <source>
        <dbReference type="Pfam" id="PF10091"/>
    </source>
</evidence>
<reference evidence="6 7" key="1">
    <citation type="submission" date="2018-01" db="EMBL/GenBank/DDBJ databases">
        <title>Draft genome sequence of Paucibacter aquatile CR182 isolated from freshwater of the Nakdong River.</title>
        <authorList>
            <person name="Choi A."/>
            <person name="Chung E.J."/>
        </authorList>
    </citation>
    <scope>NUCLEOTIDE SEQUENCE [LARGE SCALE GENOMIC DNA]</scope>
    <source>
        <strain evidence="6 7">CR182</strain>
    </source>
</reference>
<feature type="domain" description="Glycoamylase-like" evidence="4">
    <location>
        <begin position="133"/>
        <end position="350"/>
    </location>
</feature>
<evidence type="ECO:0000256" key="2">
    <source>
        <dbReference type="ARBA" id="ARBA00022679"/>
    </source>
</evidence>
<evidence type="ECO:0000313" key="6">
    <source>
        <dbReference type="EMBL" id="PND39595.1"/>
    </source>
</evidence>
<dbReference type="SMART" id="SM01068">
    <property type="entry name" value="CBM_X"/>
    <property type="match status" value="2"/>
</dbReference>
<keyword evidence="7" id="KW-1185">Reference proteome</keyword>
<feature type="domain" description="Glycosyl hydrolase 94 catalytic" evidence="5">
    <location>
        <begin position="1611"/>
        <end position="1677"/>
    </location>
</feature>
<dbReference type="Gene3D" id="2.70.98.40">
    <property type="entry name" value="Glycoside hydrolase, family 65, N-terminal domain"/>
    <property type="match status" value="2"/>
</dbReference>
<dbReference type="GO" id="GO:0016757">
    <property type="term" value="F:glycosyltransferase activity"/>
    <property type="evidence" value="ECO:0007669"/>
    <property type="project" value="UniProtKB-KW"/>
</dbReference>
<gene>
    <name evidence="6" type="ORF">C1O66_06605</name>
</gene>
<dbReference type="OrthoDB" id="9769991at2"/>
<dbReference type="InterPro" id="IPR010383">
    <property type="entry name" value="Glyco_hydrolase_94_b-supersand"/>
</dbReference>
<dbReference type="InterPro" id="IPR033432">
    <property type="entry name" value="GH94_catalytic"/>
</dbReference>
<dbReference type="InterPro" id="IPR011013">
    <property type="entry name" value="Gal_mutarotase_sf_dom"/>
</dbReference>
<dbReference type="Gene3D" id="1.50.10.10">
    <property type="match status" value="1"/>
</dbReference>
<protein>
    <recommendedName>
        <fullName evidence="8">Carbohydrate-binding protein</fullName>
    </recommendedName>
</protein>
<dbReference type="Pfam" id="PF17167">
    <property type="entry name" value="Glyco_hydro_94"/>
    <property type="match status" value="2"/>
</dbReference>
<feature type="domain" description="Glycosyl hydrolase 94 supersandwich" evidence="3">
    <location>
        <begin position="407"/>
        <end position="684"/>
    </location>
</feature>
<dbReference type="InterPro" id="IPR019282">
    <property type="entry name" value="Glycoamylase-like_cons_dom"/>
</dbReference>
<dbReference type="Pfam" id="PF06165">
    <property type="entry name" value="GH94_b-supersand"/>
    <property type="match status" value="2"/>
</dbReference>
<dbReference type="EMBL" id="POSP01000003">
    <property type="protein sequence ID" value="PND39595.1"/>
    <property type="molecule type" value="Genomic_DNA"/>
</dbReference>
<organism evidence="6 7">
    <name type="scientific">Kinneretia aquatilis</name>
    <dbReference type="NCBI Taxonomy" id="2070761"/>
    <lineage>
        <taxon>Bacteria</taxon>
        <taxon>Pseudomonadati</taxon>
        <taxon>Pseudomonadota</taxon>
        <taxon>Betaproteobacteria</taxon>
        <taxon>Burkholderiales</taxon>
        <taxon>Sphaerotilaceae</taxon>
        <taxon>Roseateles</taxon>
    </lineage>
</organism>
<dbReference type="SUPFAM" id="SSF74650">
    <property type="entry name" value="Galactose mutarotase-like"/>
    <property type="match status" value="2"/>
</dbReference>
<feature type="domain" description="Glycosyl hydrolase 94 catalytic" evidence="5">
    <location>
        <begin position="1215"/>
        <end position="1582"/>
    </location>
</feature>
<keyword evidence="1" id="KW-0328">Glycosyltransferase</keyword>
<dbReference type="Proteomes" id="UP000235916">
    <property type="component" value="Unassembled WGS sequence"/>
</dbReference>
<evidence type="ECO:0000259" key="5">
    <source>
        <dbReference type="Pfam" id="PF17167"/>
    </source>
</evidence>
<dbReference type="Gene3D" id="1.50.10.140">
    <property type="match status" value="1"/>
</dbReference>
<dbReference type="PANTHER" id="PTHR37469">
    <property type="entry name" value="CELLOBIONIC ACID PHOSPHORYLASE-RELATED"/>
    <property type="match status" value="1"/>
</dbReference>
<sequence>MRELIELPAPLAQARADVAGFELLLEQAASELAQRRARSTGAHEAPLELSSDPREQLNWLLLDHLNLLRSALEDIQAQAEGRTATASPQLLALAQRCEALAAEPDFGFLYHPKRHLLHIGFRVAEQELDAGFYDLLASESRLTSLLAMAKGDVPVRHWAALGRPFFASGLAAGLRSWSGSMFEYLMPSLMLDEPVGSALRGACRAAIAEQRAFGARTGLPWGISESAYAGRDHSLAYQYAPQGVPRLALRRTPPEELVIAPYATALAAQLEPRLACRNFALLEELSARGRYGFIEALDFSPARQGQEQGPGLPERRLAGCVPVVTFMAHHQGMSIAALANVLLDGQVQRWGMAYAPLEAVASLLHERAPRELPRLSLPVALLPAPVFERRVSGLLREVDPGEAAIEPSQLLSNGRYHLSLRPNGAGASQLGSSGLSRQRDDALRDEYGSFLFLRGLDPAEPQRLVSLTQHPAPDARADYRCSFHPDRVCLSAHWPGLSSQLTVWVSPEDDIEFRQVELHNLGDRPLELELISAFEPTLAEAGADEAHPAFSNLFLRAQWQAAQQALLLQRKPRLPGEPELLLAHFLTELCPENPAAESGLHGLALQTDRQLWRGRLQPACRPRGQLRAVPTGQEAVVLDTGLDPVCVLAARLRIPAQGKLMLTFATAASREAGTLHAVIDKYRQAAHVQRASLMSATLCGIRLRSLRISPANLAAVQTLSSALLLSLSRPQLQEAAGGLLDGTPGCDRSLLWRFGISGERPLIVVQAGVIEGLGLLRSLAQALILWAWAGVACDLVVINAESASYHMALQRELAALRERHLAEGAAQAQMQNTHNTQGKAAGPSRTQFHLLRAEDVSPTELGSLRALASVCLEADGRPLHHQVRVWSAAFEAACQQRQDGGAEVVALCRSAARQPADPGRFSPDGARFEFEVSARQRPERPWINVLANPSFGAQVSDSGAGYSWALNSRLHQLSAWSNDPVADTPGEWWLLQDEASQEVWSLAPSAWGEGSPAQVCHSQGWTEMRQQRGSLSWTLRWCVDADQAIKQVQLRLHNAGERSRRLRLIGLVEWLMGAQRNERMSCDSRMLQLDGGLALLCTQREGSAGFGQSTAFLTLLPMAPGTAGPEDRLDWSCDRRECFDARGRLQLPQHGGEAQGAGLDPCALLSRRWTLAAGARCEQTFLLGHAASPAAAQRLLAQAVRQPPLQRLSLVRARWDALLEASEVQTPDPLFDALVNRWLLYQTLACRLWAKAGFYQAGGATGFRDHLQDAMALAWAAPELLRAQILLHASRQFAEGDVQHWWHAPLGAGVRTHCSDDLLWLPLACLQHLRINGDAGLLDENVPFLNGVEPPELGEDRYARPGISTQRASVYEHAALSIDRSLRVGRHGLPLMGTGDWNDGMNRVGQGGQGESVWLGWLLWRLVMDFAPLAQARGQHLRAQRWLDAAQGWQQALLGTAWGGAWFTRAYFDDGQALGGQGHRPDQGPARIDLIAQAWSVLSGAAPLGLQARALASMDGLLVDSSTGLIRLLDPPLQDAAEAEAAGSDHAHNPGYIQAYPPGVRENGGQYTHAGVWALMAQAGLARQLLELAQGEPQQLAAAALQAQAARASENVYRYFRYLSPAHRASDPRQSRVYGAEPYAVAGDVYSAPPYTGRGGWSWYTGSAAWLHRAALESIFGLALDTNHFSLQPCLPLAWPQARLILRRQGRLLQITLLRGTPAQAQALAHEQAAQLLRPGQRQALARLPLEARFVLQL</sequence>
<evidence type="ECO:0008006" key="8">
    <source>
        <dbReference type="Google" id="ProtNLM"/>
    </source>
</evidence>
<feature type="domain" description="Glycosyl hydrolase 94 supersandwich" evidence="3">
    <location>
        <begin position="932"/>
        <end position="1198"/>
    </location>
</feature>
<keyword evidence="2" id="KW-0808">Transferase</keyword>
<accession>A0A2N8L1K8</accession>
<evidence type="ECO:0000259" key="3">
    <source>
        <dbReference type="Pfam" id="PF06165"/>
    </source>
</evidence>
<dbReference type="InterPro" id="IPR037018">
    <property type="entry name" value="GH65_N"/>
</dbReference>
<dbReference type="Pfam" id="PF10091">
    <property type="entry name" value="Glycoamylase"/>
    <property type="match status" value="1"/>
</dbReference>
<dbReference type="InterPro" id="IPR008928">
    <property type="entry name" value="6-hairpin_glycosidase_sf"/>
</dbReference>
<name>A0A2N8L1K8_9BURK</name>
<evidence type="ECO:0000256" key="1">
    <source>
        <dbReference type="ARBA" id="ARBA00022676"/>
    </source>
</evidence>
<dbReference type="GO" id="GO:0030246">
    <property type="term" value="F:carbohydrate binding"/>
    <property type="evidence" value="ECO:0007669"/>
    <property type="project" value="InterPro"/>
</dbReference>
<dbReference type="InterPro" id="IPR012341">
    <property type="entry name" value="6hp_glycosidase-like_sf"/>
</dbReference>
<dbReference type="InterPro" id="IPR052047">
    <property type="entry name" value="GH94_Enzymes"/>
</dbReference>
<dbReference type="GO" id="GO:0005975">
    <property type="term" value="P:carbohydrate metabolic process"/>
    <property type="evidence" value="ECO:0007669"/>
    <property type="project" value="InterPro"/>
</dbReference>
<comment type="caution">
    <text evidence="6">The sequence shown here is derived from an EMBL/GenBank/DDBJ whole genome shotgun (WGS) entry which is preliminary data.</text>
</comment>
<dbReference type="PANTHER" id="PTHR37469:SF2">
    <property type="entry name" value="CELLOBIONIC ACID PHOSPHORYLASE"/>
    <property type="match status" value="1"/>
</dbReference>
<proteinExistence type="predicted"/>